<sequence>MKTINTLLAVAITAALPQLSQAASHREAPAIALDPAADITDVYAFRSWEDPSKMVFIMNVLPGQEPSSGPNYFNFADDVAYDFHIDTNKDGKADDIIYRIRFKTDLRAPFTDLPVAYGGVDTVPGLPPAINSLKGDGALGLGMRQTYTVTQIKGKARTYLNKTKSVAVPSNIGPRTIRDYEALTDKGIFPLTNGGRVFAGQRDESFYIDLGATFDTLNFRMPPILTAEQDANDFVNPFGNDMFSGFNVNTIALEIPISELTSDSENGILGMYASTSRPQSKTYNKDGTVKAEGAFVQVSRMANPLVNEVIIGTGKKDLWNATEPEDEAQFLDFYLNPRLASLINAAFGTSFQTTNRTDLVAALLKYPGQDPSSCSKANPCSELLRVNVGVAPTAPEAQKRLTVFAGDNAGFPNGRRPNDDVTDLGLRVVAGALLGTVPNLGDGVNFNIGAPGDNVTANGIYKVFPFLPTPHDGRNRRHIDCGETDANPCN</sequence>
<feature type="signal peptide" evidence="1">
    <location>
        <begin position="1"/>
        <end position="22"/>
    </location>
</feature>
<keyword evidence="3" id="KW-1185">Reference proteome</keyword>
<evidence type="ECO:0008006" key="4">
    <source>
        <dbReference type="Google" id="ProtNLM"/>
    </source>
</evidence>
<evidence type="ECO:0000313" key="2">
    <source>
        <dbReference type="EMBL" id="KJV05934.1"/>
    </source>
</evidence>
<dbReference type="Proteomes" id="UP000033684">
    <property type="component" value="Unassembled WGS sequence"/>
</dbReference>
<keyword evidence="1" id="KW-0732">Signal</keyword>
<reference evidence="2 3" key="2">
    <citation type="journal article" date="2016" name="Microb. Ecol.">
        <title>Genome Characteristics of a Novel Type I Methanotroph (Sn10-6) Isolated from a Flooded Indian Rice Field.</title>
        <authorList>
            <person name="Rahalkar M.C."/>
            <person name="Pandit P.S."/>
            <person name="Dhakephalkar P.K."/>
            <person name="Pore S."/>
            <person name="Arora P."/>
            <person name="Kapse N."/>
        </authorList>
    </citation>
    <scope>NUCLEOTIDE SEQUENCE [LARGE SCALE GENOMIC DNA]</scope>
    <source>
        <strain evidence="2 3">Sn10-6</strain>
    </source>
</reference>
<dbReference type="RefSeq" id="WP_045779795.1">
    <property type="nucleotide sequence ID" value="NZ_LAJX01000151.1"/>
</dbReference>
<gene>
    <name evidence="2" type="ORF">VZ94_14640</name>
</gene>
<feature type="chain" id="PRO_5002462154" description="DUF4331 domain-containing protein" evidence="1">
    <location>
        <begin position="23"/>
        <end position="490"/>
    </location>
</feature>
<reference evidence="3" key="1">
    <citation type="submission" date="2015-03" db="EMBL/GenBank/DDBJ databases">
        <title>Draft genome sequence of a novel methanotroph (Sn10-6) isolated from flooded ricefield rhizosphere in India.</title>
        <authorList>
            <person name="Pandit P.S."/>
            <person name="Pore S.D."/>
            <person name="Arora P."/>
            <person name="Kapse N.G."/>
            <person name="Dhakephalkar P.K."/>
            <person name="Rahalkar M.C."/>
        </authorList>
    </citation>
    <scope>NUCLEOTIDE SEQUENCE [LARGE SCALE GENOMIC DNA]</scope>
    <source>
        <strain evidence="3">Sn10-6</strain>
    </source>
</reference>
<proteinExistence type="predicted"/>
<accession>A0A0F3IK34</accession>
<evidence type="ECO:0000256" key="1">
    <source>
        <dbReference type="SAM" id="SignalP"/>
    </source>
</evidence>
<organism evidence="2 3">
    <name type="scientific">Methylocucumis oryzae</name>
    <dbReference type="NCBI Taxonomy" id="1632867"/>
    <lineage>
        <taxon>Bacteria</taxon>
        <taxon>Pseudomonadati</taxon>
        <taxon>Pseudomonadota</taxon>
        <taxon>Gammaproteobacteria</taxon>
        <taxon>Methylococcales</taxon>
        <taxon>Methylococcaceae</taxon>
        <taxon>Methylocucumis</taxon>
    </lineage>
</organism>
<evidence type="ECO:0000313" key="3">
    <source>
        <dbReference type="Proteomes" id="UP000033684"/>
    </source>
</evidence>
<dbReference type="AlphaFoldDB" id="A0A0F3IK34"/>
<comment type="caution">
    <text evidence="2">The sequence shown here is derived from an EMBL/GenBank/DDBJ whole genome shotgun (WGS) entry which is preliminary data.</text>
</comment>
<dbReference type="PATRIC" id="fig|1632867.3.peg.1457"/>
<name>A0A0F3IK34_9GAMM</name>
<dbReference type="Pfam" id="PF14224">
    <property type="entry name" value="DUF4331"/>
    <property type="match status" value="1"/>
</dbReference>
<protein>
    <recommendedName>
        <fullName evidence="4">DUF4331 domain-containing protein</fullName>
    </recommendedName>
</protein>
<dbReference type="InterPro" id="IPR025566">
    <property type="entry name" value="DUF4331"/>
</dbReference>
<dbReference type="OrthoDB" id="525451at2"/>
<dbReference type="EMBL" id="LAJX01000151">
    <property type="protein sequence ID" value="KJV05934.1"/>
    <property type="molecule type" value="Genomic_DNA"/>
</dbReference>